<evidence type="ECO:0000256" key="2">
    <source>
        <dbReference type="SAM" id="MobiDB-lite"/>
    </source>
</evidence>
<evidence type="ECO:0000256" key="1">
    <source>
        <dbReference type="ARBA" id="ARBA00022612"/>
    </source>
</evidence>
<feature type="domain" description="Terminase large subunit gp17-like C-terminal" evidence="3">
    <location>
        <begin position="352"/>
        <end position="502"/>
    </location>
</feature>
<gene>
    <name evidence="4" type="primary">terL</name>
    <name evidence="4" type="ORF">V3328_07220</name>
</gene>
<evidence type="ECO:0000313" key="5">
    <source>
        <dbReference type="Proteomes" id="UP001378188"/>
    </source>
</evidence>
<dbReference type="InterPro" id="IPR006517">
    <property type="entry name" value="Phage_terminase_lsu-like_C"/>
</dbReference>
<dbReference type="Pfam" id="PF17289">
    <property type="entry name" value="Terminase_6C"/>
    <property type="match status" value="1"/>
</dbReference>
<dbReference type="RefSeq" id="WP_340328960.1">
    <property type="nucleotide sequence ID" value="NZ_JAZHOF010000003.1"/>
</dbReference>
<accession>A0AAW9RCG9</accession>
<keyword evidence="1" id="KW-1188">Viral release from host cell</keyword>
<dbReference type="AlphaFoldDB" id="A0AAW9RCG9"/>
<dbReference type="EMBL" id="JAZHOF010000003">
    <property type="protein sequence ID" value="MEJ8571257.1"/>
    <property type="molecule type" value="Genomic_DNA"/>
</dbReference>
<evidence type="ECO:0000313" key="4">
    <source>
        <dbReference type="EMBL" id="MEJ8571257.1"/>
    </source>
</evidence>
<name>A0AAW9RCG9_9HYPH</name>
<reference evidence="4 5" key="1">
    <citation type="submission" date="2024-02" db="EMBL/GenBank/DDBJ databases">
        <title>Genome analysis and characterization of Microbaculum marinisediminis sp. nov., isolated from marine sediment.</title>
        <authorList>
            <person name="Du Z.-J."/>
            <person name="Ye Y.-Q."/>
            <person name="Zhang Z.-R."/>
            <person name="Yuan S.-M."/>
            <person name="Zhang X.-Y."/>
        </authorList>
    </citation>
    <scope>NUCLEOTIDE SEQUENCE [LARGE SCALE GENOMIC DNA]</scope>
    <source>
        <strain evidence="4 5">SDUM1044001</strain>
    </source>
</reference>
<proteinExistence type="predicted"/>
<sequence>MAIPGLGRGAAADRAALRAQIELQRDHRLRELAERKLSEFTRQGWKYVDPAVYVDGWHVDAIGEHLEAVVRRQILRLIVNIPPRHMKSIGINVMMPAWIWAQDPDPLNEGHGRNVRPGTWMGPGVRFLSASYDIRLATRDNVKCRRVLESPWFKKNWPERVTFAADQNTKSYYENRQGGARFATSSKAGVTGEGGDIIIIDDPINVRDADSEAVREDVLEWWSESLPTRLNDQKTGVFIVVMQRVHERDLTGYILAKELGWDHLCLPARFESDHPTPVISSIGFKDPRKDGELLWPERFGQAEFDKLSLSLGTYATAGQLQQRPTPREGGMFKRHWFEVLPAAPAKAKRVRYWDLAGTVDKQGTDPDWTAGLRLSLDEDGFYYIEHVRRLREEAPEVEKAMKSTASQDGKRVRIGLPQDPGQAGKGQAKYIVRQLRGYIVSALRESGSKVRRAEPVASQAEAGNIKLIQDKEGDRWIEAFLDEISNFPFGAHDDQVDALSGAFTVLLDAPVSGGTTPIRGGY</sequence>
<keyword evidence="5" id="KW-1185">Reference proteome</keyword>
<dbReference type="NCBIfam" id="TIGR01630">
    <property type="entry name" value="psiM2_ORF9"/>
    <property type="match status" value="1"/>
</dbReference>
<dbReference type="InterPro" id="IPR035421">
    <property type="entry name" value="Terminase_6C"/>
</dbReference>
<evidence type="ECO:0000259" key="3">
    <source>
        <dbReference type="Pfam" id="PF17289"/>
    </source>
</evidence>
<protein>
    <submittedName>
        <fullName evidence="4">Phage terminase large subunit</fullName>
    </submittedName>
</protein>
<dbReference type="Proteomes" id="UP001378188">
    <property type="component" value="Unassembled WGS sequence"/>
</dbReference>
<comment type="caution">
    <text evidence="4">The sequence shown here is derived from an EMBL/GenBank/DDBJ whole genome shotgun (WGS) entry which is preliminary data.</text>
</comment>
<feature type="region of interest" description="Disordered" evidence="2">
    <location>
        <begin position="402"/>
        <end position="421"/>
    </location>
</feature>
<organism evidence="4 5">
    <name type="scientific">Microbaculum marinum</name>
    <dbReference type="NCBI Taxonomy" id="1764581"/>
    <lineage>
        <taxon>Bacteria</taxon>
        <taxon>Pseudomonadati</taxon>
        <taxon>Pseudomonadota</taxon>
        <taxon>Alphaproteobacteria</taxon>
        <taxon>Hyphomicrobiales</taxon>
        <taxon>Tepidamorphaceae</taxon>
        <taxon>Microbaculum</taxon>
    </lineage>
</organism>